<dbReference type="EMBL" id="JAVRRF010000028">
    <property type="protein sequence ID" value="KAK5052874.1"/>
    <property type="molecule type" value="Genomic_DNA"/>
</dbReference>
<keyword evidence="2" id="KW-0560">Oxidoreductase</keyword>
<dbReference type="SUPFAM" id="SSF51735">
    <property type="entry name" value="NAD(P)-binding Rossmann-fold domains"/>
    <property type="match status" value="1"/>
</dbReference>
<dbReference type="InterPro" id="IPR036291">
    <property type="entry name" value="NAD(P)-bd_dom_sf"/>
</dbReference>
<sequence length="323" mass="33459">MACSTSSAAATNGQVHGTPISSAMEEVNDILPPPKMPLEPRGLAPGRGRLVGKRVLVVGGGQSVNSFDLNPPIGNGRAISVLCAREGATVVVVDRYQEAADLTVEQITLEGSPKAHSVMGDVSTPAGCSKILQESLAILGGQLDGLVLSVGTVGAPPLVEKGTAEYWDFVMNINLRTHYLLLQEALPHMEKRPEGGSVIAVGSVAAYLPSSPEPAYHASKAALSVLVKNVAYQFAPMVRVNTVVPGLIDTPMGRSSGLAIKGRNASAIPLSRQGTGWDIAYACVWLLSGESSFITAQDIVVDGGRVGTGSKGAKKLNAVTEVS</sequence>
<comment type="similarity">
    <text evidence="1">Belongs to the short-chain dehydrogenases/reductases (SDR) family.</text>
</comment>
<evidence type="ECO:0000313" key="4">
    <source>
        <dbReference type="Proteomes" id="UP001345691"/>
    </source>
</evidence>
<accession>A0ABR0IZJ7</accession>
<comment type="caution">
    <text evidence="3">The sequence shown here is derived from an EMBL/GenBank/DDBJ whole genome shotgun (WGS) entry which is preliminary data.</text>
</comment>
<dbReference type="PRINTS" id="PR00081">
    <property type="entry name" value="GDHRDH"/>
</dbReference>
<dbReference type="PANTHER" id="PTHR43008:SF4">
    <property type="entry name" value="CHAIN DEHYDROGENASE, PUTATIVE (AFU_ORTHOLOGUE AFUA_4G08710)-RELATED"/>
    <property type="match status" value="1"/>
</dbReference>
<keyword evidence="4" id="KW-1185">Reference proteome</keyword>
<evidence type="ECO:0000256" key="2">
    <source>
        <dbReference type="ARBA" id="ARBA00023002"/>
    </source>
</evidence>
<proteinExistence type="inferred from homology"/>
<name>A0ABR0IZJ7_9EURO</name>
<evidence type="ECO:0008006" key="5">
    <source>
        <dbReference type="Google" id="ProtNLM"/>
    </source>
</evidence>
<organism evidence="3 4">
    <name type="scientific">Exophiala sideris</name>
    <dbReference type="NCBI Taxonomy" id="1016849"/>
    <lineage>
        <taxon>Eukaryota</taxon>
        <taxon>Fungi</taxon>
        <taxon>Dikarya</taxon>
        <taxon>Ascomycota</taxon>
        <taxon>Pezizomycotina</taxon>
        <taxon>Eurotiomycetes</taxon>
        <taxon>Chaetothyriomycetidae</taxon>
        <taxon>Chaetothyriales</taxon>
        <taxon>Herpotrichiellaceae</taxon>
        <taxon>Exophiala</taxon>
    </lineage>
</organism>
<evidence type="ECO:0000256" key="1">
    <source>
        <dbReference type="ARBA" id="ARBA00006484"/>
    </source>
</evidence>
<dbReference type="CDD" id="cd05233">
    <property type="entry name" value="SDR_c"/>
    <property type="match status" value="1"/>
</dbReference>
<evidence type="ECO:0000313" key="3">
    <source>
        <dbReference type="EMBL" id="KAK5052874.1"/>
    </source>
</evidence>
<gene>
    <name evidence="3" type="ORF">LTR69_009700</name>
</gene>
<protein>
    <recommendedName>
        <fullName evidence="5">NAD(P)-binding protein</fullName>
    </recommendedName>
</protein>
<dbReference type="Pfam" id="PF13561">
    <property type="entry name" value="adh_short_C2"/>
    <property type="match status" value="1"/>
</dbReference>
<reference evidence="3 4" key="1">
    <citation type="submission" date="2023-08" db="EMBL/GenBank/DDBJ databases">
        <title>Black Yeasts Isolated from many extreme environments.</title>
        <authorList>
            <person name="Coleine C."/>
            <person name="Stajich J.E."/>
            <person name="Selbmann L."/>
        </authorList>
    </citation>
    <scope>NUCLEOTIDE SEQUENCE [LARGE SCALE GENOMIC DNA]</scope>
    <source>
        <strain evidence="3 4">CCFEE 6328</strain>
    </source>
</reference>
<dbReference type="PANTHER" id="PTHR43008">
    <property type="entry name" value="BENZIL REDUCTASE"/>
    <property type="match status" value="1"/>
</dbReference>
<dbReference type="Gene3D" id="3.40.50.720">
    <property type="entry name" value="NAD(P)-binding Rossmann-like Domain"/>
    <property type="match status" value="1"/>
</dbReference>
<dbReference type="Proteomes" id="UP001345691">
    <property type="component" value="Unassembled WGS sequence"/>
</dbReference>
<dbReference type="InterPro" id="IPR002347">
    <property type="entry name" value="SDR_fam"/>
</dbReference>